<dbReference type="EMBL" id="BOMN01000013">
    <property type="protein sequence ID" value="GIE17994.1"/>
    <property type="molecule type" value="Genomic_DNA"/>
</dbReference>
<proteinExistence type="predicted"/>
<comment type="caution">
    <text evidence="1">The sequence shown here is derived from an EMBL/GenBank/DDBJ whole genome shotgun (WGS) entry which is preliminary data.</text>
</comment>
<dbReference type="Proteomes" id="UP000603200">
    <property type="component" value="Unassembled WGS sequence"/>
</dbReference>
<name>A0ABQ3ZHG0_9ACTN</name>
<dbReference type="RefSeq" id="WP_239158631.1">
    <property type="nucleotide sequence ID" value="NZ_BAAATV010000004.1"/>
</dbReference>
<keyword evidence="2" id="KW-1185">Reference proteome</keyword>
<sequence>MYQDFAKDYYEMPVDLDAVIEIFTQRPLTPELVRRLNPDVTLNDLAEDIAQIGYAAL</sequence>
<reference evidence="1 2" key="1">
    <citation type="submission" date="2021-01" db="EMBL/GenBank/DDBJ databases">
        <title>Whole genome shotgun sequence of Actinoplanes humidus NBRC 14915.</title>
        <authorList>
            <person name="Komaki H."/>
            <person name="Tamura T."/>
        </authorList>
    </citation>
    <scope>NUCLEOTIDE SEQUENCE [LARGE SCALE GENOMIC DNA]</scope>
    <source>
        <strain evidence="1 2">NBRC 14915</strain>
    </source>
</reference>
<gene>
    <name evidence="1" type="ORF">Ahu01nite_010960</name>
</gene>
<evidence type="ECO:0000313" key="2">
    <source>
        <dbReference type="Proteomes" id="UP000603200"/>
    </source>
</evidence>
<protein>
    <submittedName>
        <fullName evidence="1">Uncharacterized protein</fullName>
    </submittedName>
</protein>
<accession>A0ABQ3ZHG0</accession>
<evidence type="ECO:0000313" key="1">
    <source>
        <dbReference type="EMBL" id="GIE17994.1"/>
    </source>
</evidence>
<organism evidence="1 2">
    <name type="scientific">Winogradskya humida</name>
    <dbReference type="NCBI Taxonomy" id="113566"/>
    <lineage>
        <taxon>Bacteria</taxon>
        <taxon>Bacillati</taxon>
        <taxon>Actinomycetota</taxon>
        <taxon>Actinomycetes</taxon>
        <taxon>Micromonosporales</taxon>
        <taxon>Micromonosporaceae</taxon>
        <taxon>Winogradskya</taxon>
    </lineage>
</organism>